<dbReference type="EMBL" id="AYUF01000485">
    <property type="protein sequence ID" value="ETK01368.1"/>
    <property type="molecule type" value="Genomic_DNA"/>
</dbReference>
<protein>
    <submittedName>
        <fullName evidence="2">Uncharacterized protein</fullName>
    </submittedName>
</protein>
<organism evidence="2 3">
    <name type="scientific">Tannerella sp. oral taxon BU063 isolate Cell 2</name>
    <dbReference type="NCBI Taxonomy" id="1411148"/>
    <lineage>
        <taxon>Bacteria</taxon>
        <taxon>Pseudomonadati</taxon>
        <taxon>Bacteroidota</taxon>
        <taxon>Bacteroidia</taxon>
        <taxon>Bacteroidales</taxon>
        <taxon>Tannerellaceae</taxon>
        <taxon>Tannerella</taxon>
    </lineage>
</organism>
<dbReference type="Pfam" id="PF19775">
    <property type="entry name" value="DUF6261"/>
    <property type="match status" value="1"/>
</dbReference>
<evidence type="ECO:0000313" key="3">
    <source>
        <dbReference type="Proteomes" id="UP000018837"/>
    </source>
</evidence>
<proteinExistence type="predicted"/>
<sequence length="248" mass="27773">MEDFGYQSLIQEMLPDLPLETADEGYSDKLKSAVEDYRAAYRAFDDAVETSGTTSPAVIAARHDKARDNAWRTLRAYVKVCTRHPDPDVAATSTRALQLIRNIGDLSIRNRTDETGRLNTLIQSLREIGAAPLAQAGVTPFIDDLERKDHAYREAYQHWMDVKGDRTIGLVQLKRRAADAAYRNLITTVNALIHLNGDAPYAAFVRSVNALIKRNKTALITRQTLRAKRHHSLIAPPPTTENQQHSES</sequence>
<dbReference type="AlphaFoldDB" id="W2C2T7"/>
<gene>
    <name evidence="2" type="ORF">N425_10540</name>
</gene>
<accession>W2C2T7</accession>
<feature type="region of interest" description="Disordered" evidence="1">
    <location>
        <begin position="229"/>
        <end position="248"/>
    </location>
</feature>
<comment type="caution">
    <text evidence="2">The sequence shown here is derived from an EMBL/GenBank/DDBJ whole genome shotgun (WGS) entry which is preliminary data.</text>
</comment>
<reference evidence="2 3" key="1">
    <citation type="submission" date="2013-11" db="EMBL/GenBank/DDBJ databases">
        <title>Single cell genomics of uncultured Tannerella BU063 (oral taxon 286).</title>
        <authorList>
            <person name="Beall C.J."/>
            <person name="Campbell A.G."/>
            <person name="Griffen A.L."/>
            <person name="Podar M."/>
            <person name="Leys E.J."/>
        </authorList>
    </citation>
    <scope>NUCLEOTIDE SEQUENCE [LARGE SCALE GENOMIC DNA]</scope>
    <source>
        <strain evidence="2">Cell 2</strain>
    </source>
</reference>
<evidence type="ECO:0000313" key="2">
    <source>
        <dbReference type="EMBL" id="ETK01368.1"/>
    </source>
</evidence>
<dbReference type="InterPro" id="IPR046228">
    <property type="entry name" value="DUF6261"/>
</dbReference>
<name>W2C2T7_9BACT</name>
<dbReference type="PATRIC" id="fig|1411148.3.peg.1708"/>
<dbReference type="Proteomes" id="UP000018837">
    <property type="component" value="Unassembled WGS sequence"/>
</dbReference>
<evidence type="ECO:0000256" key="1">
    <source>
        <dbReference type="SAM" id="MobiDB-lite"/>
    </source>
</evidence>